<dbReference type="AlphaFoldDB" id="A0A9P8K797"/>
<accession>A0A9P8K797</accession>
<proteinExistence type="inferred from homology"/>
<dbReference type="Pfam" id="PF00144">
    <property type="entry name" value="Beta-lactamase"/>
    <property type="match status" value="1"/>
</dbReference>
<evidence type="ECO:0000259" key="4">
    <source>
        <dbReference type="Pfam" id="PF07930"/>
    </source>
</evidence>
<feature type="domain" description="D-aminopeptidase" evidence="4">
    <location>
        <begin position="356"/>
        <end position="545"/>
    </location>
</feature>
<dbReference type="PANTHER" id="PTHR46825">
    <property type="entry name" value="D-ALANYL-D-ALANINE-CARBOXYPEPTIDASE/ENDOPEPTIDASE AMPH"/>
    <property type="match status" value="1"/>
</dbReference>
<protein>
    <submittedName>
        <fullName evidence="5">Beta-lactamase/transpeptidase-like protein</fullName>
    </submittedName>
</protein>
<dbReference type="SUPFAM" id="SSF56601">
    <property type="entry name" value="beta-lactamase/transpeptidase-like"/>
    <property type="match status" value="1"/>
</dbReference>
<feature type="domain" description="Beta-lactamase-related" evidence="3">
    <location>
        <begin position="21"/>
        <end position="333"/>
    </location>
</feature>
<dbReference type="Proteomes" id="UP000767238">
    <property type="component" value="Unassembled WGS sequence"/>
</dbReference>
<dbReference type="PANTHER" id="PTHR46825:SF9">
    <property type="entry name" value="BETA-LACTAMASE-RELATED DOMAIN-CONTAINING PROTEIN"/>
    <property type="match status" value="1"/>
</dbReference>
<dbReference type="EMBL" id="JAHFYH010000043">
    <property type="protein sequence ID" value="KAH0219298.1"/>
    <property type="molecule type" value="Genomic_DNA"/>
</dbReference>
<dbReference type="Gene3D" id="2.40.128.50">
    <property type="match status" value="2"/>
</dbReference>
<name>A0A9P8K797_AURME</name>
<dbReference type="OrthoDB" id="5946976at2759"/>
<comment type="similarity">
    <text evidence="2">Belongs to the peptidase S12 family.</text>
</comment>
<dbReference type="InterPro" id="IPR012856">
    <property type="entry name" value="DAP_B_dom"/>
</dbReference>
<dbReference type="InterPro" id="IPR050491">
    <property type="entry name" value="AmpC-like"/>
</dbReference>
<dbReference type="InterPro" id="IPR027279">
    <property type="entry name" value="D_amino_pept/lipop_sf"/>
</dbReference>
<evidence type="ECO:0000259" key="3">
    <source>
        <dbReference type="Pfam" id="PF00144"/>
    </source>
</evidence>
<comment type="caution">
    <text evidence="5">The sequence shown here is derived from an EMBL/GenBank/DDBJ whole genome shotgun (WGS) entry which is preliminary data.</text>
</comment>
<dbReference type="Gene3D" id="3.40.710.10">
    <property type="entry name" value="DD-peptidase/beta-lactamase superfamily"/>
    <property type="match status" value="1"/>
</dbReference>
<evidence type="ECO:0000313" key="6">
    <source>
        <dbReference type="Proteomes" id="UP000767238"/>
    </source>
</evidence>
<evidence type="ECO:0000256" key="2">
    <source>
        <dbReference type="ARBA" id="ARBA00038215"/>
    </source>
</evidence>
<dbReference type="SUPFAM" id="SSF50886">
    <property type="entry name" value="D-aminopeptidase, middle and C-terminal domains"/>
    <property type="match status" value="2"/>
</dbReference>
<dbReference type="InterPro" id="IPR001466">
    <property type="entry name" value="Beta-lactam-related"/>
</dbReference>
<feature type="non-terminal residue" evidence="5">
    <location>
        <position position="1"/>
    </location>
</feature>
<reference evidence="5" key="2">
    <citation type="submission" date="2021-08" db="EMBL/GenBank/DDBJ databases">
        <authorList>
            <person name="Gostincar C."/>
            <person name="Sun X."/>
            <person name="Song Z."/>
            <person name="Gunde-Cimerman N."/>
        </authorList>
    </citation>
    <scope>NUCLEOTIDE SEQUENCE</scope>
    <source>
        <strain evidence="5">EXF-8016</strain>
    </source>
</reference>
<evidence type="ECO:0000313" key="5">
    <source>
        <dbReference type="EMBL" id="KAH0219298.1"/>
    </source>
</evidence>
<dbReference type="NCBIfam" id="NF009622">
    <property type="entry name" value="PRK13128.1"/>
    <property type="match status" value="1"/>
</dbReference>
<dbReference type="GO" id="GO:0004177">
    <property type="term" value="F:aminopeptidase activity"/>
    <property type="evidence" value="ECO:0007669"/>
    <property type="project" value="UniProtKB-KW"/>
</dbReference>
<keyword evidence="1" id="KW-0031">Aminopeptidase</keyword>
<dbReference type="Pfam" id="PF07930">
    <property type="entry name" value="DAP_B"/>
    <property type="match status" value="1"/>
</dbReference>
<sequence length="549" mass="60228">MTTETMNIDDILAAVPHLSTGPGGVVAVVKDGALLGQRAWGYADLDNRIPMTSKTQFPICSISKQMVCLAMESLLRDPTPMMLERNCDPAKQLEDELQKLLPNLKCGGADGVTVPDLYNMQSGIRDYWALTTLWGARPDDKFSLLHDAPQALDRIKSYHFAPGTEYSYSNVNFHVLGRILENVSGLSLAQLLTQRLFIPAGMKTASLCANTNGLPLPIVGYEGNDKVGYFAATNRIEWGGDAGIAASLEDMIAYEIYLDQSLTDGASPYAQTSKEQKFRNGTPAGYGYGLKRFKVAGQSGIGHGGALRGFRHLRVQIPSKRLSVVAMHNFETSPAAPLEFVVKKVCEAQEPELQTVDVSAAWKGHFFDEETQLYVAVEEGNREKPGTISVSYGPGTAGEVARLVSETEAKSDGMKLSLDGDILHIERIDDNRILKAIRLQPMDKKDLGQTSSEGVIGVYRSKESDSVFTVSGERGRLYGSFDGFLGRGPIWIMRQIGEQQIWALGNPRGLDATPPGDWTVVFTDEKDGMYNRVTVGCWLARKVEYVRQE</sequence>
<evidence type="ECO:0000256" key="1">
    <source>
        <dbReference type="ARBA" id="ARBA00022438"/>
    </source>
</evidence>
<reference evidence="5" key="1">
    <citation type="journal article" date="2021" name="J Fungi (Basel)">
        <title>Virulence traits and population genomics of the black yeast Aureobasidium melanogenum.</title>
        <authorList>
            <person name="Cernosa A."/>
            <person name="Sun X."/>
            <person name="Gostincar C."/>
            <person name="Fang C."/>
            <person name="Gunde-Cimerman N."/>
            <person name="Song Z."/>
        </authorList>
    </citation>
    <scope>NUCLEOTIDE SEQUENCE</scope>
    <source>
        <strain evidence="5">EXF-8016</strain>
    </source>
</reference>
<keyword evidence="1" id="KW-0645">Protease</keyword>
<keyword evidence="1" id="KW-0378">Hydrolase</keyword>
<organism evidence="5 6">
    <name type="scientific">Aureobasidium melanogenum</name>
    <name type="common">Aureobasidium pullulans var. melanogenum</name>
    <dbReference type="NCBI Taxonomy" id="46634"/>
    <lineage>
        <taxon>Eukaryota</taxon>
        <taxon>Fungi</taxon>
        <taxon>Dikarya</taxon>
        <taxon>Ascomycota</taxon>
        <taxon>Pezizomycotina</taxon>
        <taxon>Dothideomycetes</taxon>
        <taxon>Dothideomycetidae</taxon>
        <taxon>Dothideales</taxon>
        <taxon>Saccotheciaceae</taxon>
        <taxon>Aureobasidium</taxon>
    </lineage>
</organism>
<dbReference type="InterPro" id="IPR012338">
    <property type="entry name" value="Beta-lactam/transpept-like"/>
</dbReference>
<gene>
    <name evidence="5" type="ORF">KCV03_g6084</name>
</gene>